<reference evidence="2" key="1">
    <citation type="submission" date="2012-06" db="EMBL/GenBank/DDBJ databases">
        <title>Complete sequence of chromosome of Desulfomonile tiedjei DSM 6799.</title>
        <authorList>
            <person name="Lucas S."/>
            <person name="Copeland A."/>
            <person name="Lapidus A."/>
            <person name="Glavina del Rio T."/>
            <person name="Dalin E."/>
            <person name="Tice H."/>
            <person name="Bruce D."/>
            <person name="Goodwin L."/>
            <person name="Pitluck S."/>
            <person name="Peters L."/>
            <person name="Ovchinnikova G."/>
            <person name="Zeytun A."/>
            <person name="Lu M."/>
            <person name="Kyrpides N."/>
            <person name="Mavromatis K."/>
            <person name="Ivanova N."/>
            <person name="Brettin T."/>
            <person name="Detter J.C."/>
            <person name="Han C."/>
            <person name="Larimer F."/>
            <person name="Land M."/>
            <person name="Hauser L."/>
            <person name="Markowitz V."/>
            <person name="Cheng J.-F."/>
            <person name="Hugenholtz P."/>
            <person name="Woyke T."/>
            <person name="Wu D."/>
            <person name="Spring S."/>
            <person name="Schroeder M."/>
            <person name="Brambilla E."/>
            <person name="Klenk H.-P."/>
            <person name="Eisen J.A."/>
        </authorList>
    </citation>
    <scope>NUCLEOTIDE SEQUENCE [LARGE SCALE GENOMIC DNA]</scope>
    <source>
        <strain evidence="2">ATCC 49306 / DSM 6799 / DCB-1</strain>
    </source>
</reference>
<sequence length="1021" mass="109861">MGTRYVCTDLGVPNRELVLEQLEERIVLDGAVADTQDVVAQQADGGQVDSLGWISTGNGWWYEDNGSGWWWEEATGWYWNENTGWWVLNSGDFSYWYHGDHQYWANEISTGAWFWWDDVTDQIWEPAFTWFADQVNTEWAWVYNDWNGSFYYTDDLHNMYQDHNGGQMWWFDAVTDNVWELYQTWFADGLGGQVYNDLNASFYDPSGGTHFYLQQDHATTTWTWFDWVESQTWEPYQTSFTDPNGILQYNTWDTTTYTYGNGLYTYVQNHLVAGENDAPQIGVSGTQTATENTDTLISGIAVLDIDAGLNDVEATLSVAHGTLTFGSVTGLTFTTGTGNHDTTMVFTGSQDAINAALANLTYTGDPAFAGTDNLDVTINDLGNTGTGGQLISTQSIQIDVADVPSLTGFADTYNLNHPTDILQFSLIQNLVVSDMDSPWVTVSIFVDSGTLASTAGTFAAGTWSITDTVANVQTVLDNLTYSQVGPGGTVNATTHIVDASGNSPVDGAFQIVVNDIPSLTGFLSSYSLGSPTETLAFTGIIITDADLENVTVNVQVSSGTLASSLGGAFAAGTWTMTDTVANVQGALNALVFTPSTAGYVTVTTHIIDAQGNSPVDGTFSISVSGAALLQDINPGTAASNPGNFLEFQGELYFTASDATGGHLFKIDPAIGLASVVPGSPTAGGGLVIFDGDLYFAGNDATYGTELWKMDGASGAFTRCTDIYGGTGSSYPSSLVVYNNDLYFAANTAAFPNPNTELWVYHIDPVSGIGTAQLAADCWVGSSSGYPSNLTVFNGDLYFAAYDTASNNGNELWRYHADPGQIVGTGTRISNIAAGTASSSPMFLTVFNDSLYFRANSASSIISPANSELWKVDINGTVSLAKDLWVGGNGDTSYLTVLNGNLYFAGNDGTGVKIWMMTPDETFSSLAWAGTASGAVKYLYAFNNDLYFQGYSAAQGYELWKYDDTTGTASLLQDIWPGANPNNGLSLAPNFYAYNGDLYFLATDGSTGAGHGYELWKYDPAV</sequence>
<gene>
    <name evidence="1" type="ordered locus">Desti_3007</name>
</gene>
<dbReference type="STRING" id="706587.Desti_3007"/>
<dbReference type="KEGG" id="dti:Desti_3007"/>
<dbReference type="PATRIC" id="fig|706587.4.peg.3411"/>
<keyword evidence="2" id="KW-1185">Reference proteome</keyword>
<name>I4C7Y1_DESTA</name>
<dbReference type="EMBL" id="CP003360">
    <property type="protein sequence ID" value="AFM25672.1"/>
    <property type="molecule type" value="Genomic_DNA"/>
</dbReference>
<dbReference type="HOGENOM" id="CLU_318512_0_0_7"/>
<dbReference type="eggNOG" id="COG1520">
    <property type="taxonomic scope" value="Bacteria"/>
</dbReference>
<dbReference type="AlphaFoldDB" id="I4C7Y1"/>
<accession>I4C7Y1</accession>
<dbReference type="OrthoDB" id="5242130at2"/>
<dbReference type="RefSeq" id="WP_014810809.1">
    <property type="nucleotide sequence ID" value="NC_018025.1"/>
</dbReference>
<dbReference type="eggNOG" id="COG0726">
    <property type="taxonomic scope" value="Bacteria"/>
</dbReference>
<dbReference type="SUPFAM" id="SSF63825">
    <property type="entry name" value="YWTD domain"/>
    <property type="match status" value="1"/>
</dbReference>
<protein>
    <submittedName>
        <fullName evidence="1">Uncharacterized protein</fullName>
    </submittedName>
</protein>
<proteinExistence type="predicted"/>
<organism evidence="1 2">
    <name type="scientific">Desulfomonile tiedjei (strain ATCC 49306 / DSM 6799 / DCB-1)</name>
    <dbReference type="NCBI Taxonomy" id="706587"/>
    <lineage>
        <taxon>Bacteria</taxon>
        <taxon>Pseudomonadati</taxon>
        <taxon>Thermodesulfobacteriota</taxon>
        <taxon>Desulfomonilia</taxon>
        <taxon>Desulfomonilales</taxon>
        <taxon>Desulfomonilaceae</taxon>
        <taxon>Desulfomonile</taxon>
    </lineage>
</organism>
<evidence type="ECO:0000313" key="1">
    <source>
        <dbReference type="EMBL" id="AFM25672.1"/>
    </source>
</evidence>
<evidence type="ECO:0000313" key="2">
    <source>
        <dbReference type="Proteomes" id="UP000006055"/>
    </source>
</evidence>
<dbReference type="Proteomes" id="UP000006055">
    <property type="component" value="Chromosome"/>
</dbReference>